<dbReference type="Proteomes" id="UP000242175">
    <property type="component" value="Chromosome small"/>
</dbReference>
<evidence type="ECO:0000256" key="1">
    <source>
        <dbReference type="ARBA" id="ARBA00004651"/>
    </source>
</evidence>
<feature type="domain" description="Membrane transport protein MMPL" evidence="7">
    <location>
        <begin position="634"/>
        <end position="761"/>
    </location>
</feature>
<gene>
    <name evidence="8" type="ORF">CF386_11485</name>
</gene>
<keyword evidence="4 6" id="KW-1133">Transmembrane helix</keyword>
<dbReference type="RefSeq" id="WP_089074577.1">
    <property type="nucleotide sequence ID" value="NZ_CBCSAM010000014.1"/>
</dbReference>
<evidence type="ECO:0000256" key="5">
    <source>
        <dbReference type="ARBA" id="ARBA00023136"/>
    </source>
</evidence>
<dbReference type="KEGG" id="pmai:CF386_11485"/>
<dbReference type="GO" id="GO:0005886">
    <property type="term" value="C:plasma membrane"/>
    <property type="evidence" value="ECO:0007669"/>
    <property type="project" value="UniProtKB-SubCell"/>
</dbReference>
<dbReference type="OrthoDB" id="9780358at2"/>
<dbReference type="EMBL" id="CP022356">
    <property type="protein sequence ID" value="ASK79669.1"/>
    <property type="molecule type" value="Genomic_DNA"/>
</dbReference>
<feature type="transmembrane region" description="Helical" evidence="6">
    <location>
        <begin position="632"/>
        <end position="653"/>
    </location>
</feature>
<name>A0A220VH70_9GAMM</name>
<dbReference type="InterPro" id="IPR004869">
    <property type="entry name" value="MMPL_dom"/>
</dbReference>
<evidence type="ECO:0000256" key="3">
    <source>
        <dbReference type="ARBA" id="ARBA00022692"/>
    </source>
</evidence>
<reference evidence="8 9" key="1">
    <citation type="journal article" date="2016" name="Int. J. Syst. Evol. Microbiol.">
        <title>Paraphotobacterium marinum gen. nov., sp. nov., a member of the family Vibrionaceae, isolated from surface seawater.</title>
        <authorList>
            <person name="Huang Z."/>
            <person name="Dong C."/>
            <person name="Shao Z."/>
        </authorList>
    </citation>
    <scope>NUCLEOTIDE SEQUENCE [LARGE SCALE GENOMIC DNA]</scope>
    <source>
        <strain evidence="8 9">NSCS20N07D</strain>
    </source>
</reference>
<feature type="transmembrane region" description="Helical" evidence="6">
    <location>
        <begin position="660"/>
        <end position="677"/>
    </location>
</feature>
<feature type="transmembrane region" description="Helical" evidence="6">
    <location>
        <begin position="742"/>
        <end position="761"/>
    </location>
</feature>
<keyword evidence="2" id="KW-1003">Cell membrane</keyword>
<feature type="transmembrane region" description="Helical" evidence="6">
    <location>
        <begin position="683"/>
        <end position="702"/>
    </location>
</feature>
<proteinExistence type="predicted"/>
<accession>A0A220VH70</accession>
<feature type="transmembrane region" description="Helical" evidence="6">
    <location>
        <begin position="425"/>
        <end position="444"/>
    </location>
</feature>
<dbReference type="PANTHER" id="PTHR33406:SF13">
    <property type="entry name" value="MEMBRANE PROTEIN YDFJ"/>
    <property type="match status" value="1"/>
</dbReference>
<evidence type="ECO:0000313" key="9">
    <source>
        <dbReference type="Proteomes" id="UP000242175"/>
    </source>
</evidence>
<evidence type="ECO:0000256" key="2">
    <source>
        <dbReference type="ARBA" id="ARBA00022475"/>
    </source>
</evidence>
<keyword evidence="5 6" id="KW-0472">Membrane</keyword>
<feature type="transmembrane region" description="Helical" evidence="6">
    <location>
        <begin position="376"/>
        <end position="395"/>
    </location>
</feature>
<keyword evidence="9" id="KW-1185">Reference proteome</keyword>
<dbReference type="Gene3D" id="1.20.1640.10">
    <property type="entry name" value="Multidrug efflux transporter AcrB transmembrane domain"/>
    <property type="match status" value="2"/>
</dbReference>
<feature type="transmembrane region" description="Helical" evidence="6">
    <location>
        <begin position="255"/>
        <end position="274"/>
    </location>
</feature>
<feature type="transmembrane region" description="Helical" evidence="6">
    <location>
        <begin position="350"/>
        <end position="370"/>
    </location>
</feature>
<comment type="subcellular location">
    <subcellularLocation>
        <location evidence="1">Cell membrane</location>
        <topology evidence="1">Multi-pass membrane protein</topology>
    </subcellularLocation>
</comment>
<dbReference type="Pfam" id="PF03176">
    <property type="entry name" value="MMPL"/>
    <property type="match status" value="2"/>
</dbReference>
<feature type="transmembrane region" description="Helical" evidence="6">
    <location>
        <begin position="307"/>
        <end position="329"/>
    </location>
</feature>
<evidence type="ECO:0000313" key="8">
    <source>
        <dbReference type="EMBL" id="ASK79669.1"/>
    </source>
</evidence>
<feature type="domain" description="Membrane transport protein MMPL" evidence="7">
    <location>
        <begin position="207"/>
        <end position="385"/>
    </location>
</feature>
<sequence length="769" mass="87804">MNTKKYLASIWLLFLLLIILIFIHKNKDVVFGKFPIESNIFKLLPSDQQNPILDQAFQKVSKKVDQKIIFLLSNKNENLAIQTANTLKTALKNNHSTAQINLESNQFDFHKIFKNLFGFRYQLIDTKDRELILTDPNSFTEKTIQKIYSPFSNVSSEELKSDPFLLFRTYILNNLSFNTNFVPEHGYLIQKKNNQNYILMTGSLQQSSYDKSSLNAALKIKDIVNKLKQDTSTQIFYTGTVFYAQHGITSAQNEIQTIGLGSLIGIILLFICVFKKFHPLALTFISLLVGFLCGFIFTDIIFNEVHIFSIVFGMSLIGISVDYSFFFFANKLYLGNQWTKKSSLENIITPISLGLLTCIVGFLCLMWTPFPGFHQLSIFAIFGLTGSFITVILWYPFLNSQKSKTNVGFLTTVIQKWLQFYTKKLQLFLLIIFILLSLFGLINIKFNDDIQQLQSLPINLTTMTKFIEKVTSFNPSFGSFLVTGDSVNSLLRNNELLTNNLQNEKIKYLSLTQLIPSEQTQKMNFEIYQKLIKNNLSKINDTLKISPPIKMSDVLANHFQSIPLDILLLNQKNNPLNTFWLGKIGNKYASLIVLNQPITSKQIQLLTENPNVFFLNKAKSISQVFKEYRKRFMYLFSISLIMVFLILIIRYGFFNGFKTLIPPLIACLSAIGISSLIFSNLNIFNLIPLTLILGIGIDYSLFFREMNKNDNKHICMIFLATTLSAITTLLSFGLLSLSETEAIQHFGFTIVIGIIVAWLLAPLSSRNIK</sequence>
<keyword evidence="3 6" id="KW-0812">Transmembrane</keyword>
<organism evidence="8 9">
    <name type="scientific">Paraphotobacterium marinum</name>
    <dbReference type="NCBI Taxonomy" id="1755811"/>
    <lineage>
        <taxon>Bacteria</taxon>
        <taxon>Pseudomonadati</taxon>
        <taxon>Pseudomonadota</taxon>
        <taxon>Gammaproteobacteria</taxon>
        <taxon>Vibrionales</taxon>
        <taxon>Vibrionaceae</taxon>
        <taxon>Paraphotobacterium</taxon>
    </lineage>
</organism>
<evidence type="ECO:0000259" key="7">
    <source>
        <dbReference type="Pfam" id="PF03176"/>
    </source>
</evidence>
<evidence type="ECO:0000256" key="4">
    <source>
        <dbReference type="ARBA" id="ARBA00022989"/>
    </source>
</evidence>
<evidence type="ECO:0000256" key="6">
    <source>
        <dbReference type="SAM" id="Phobius"/>
    </source>
</evidence>
<feature type="transmembrane region" description="Helical" evidence="6">
    <location>
        <begin position="714"/>
        <end position="736"/>
    </location>
</feature>
<dbReference type="AlphaFoldDB" id="A0A220VH70"/>
<dbReference type="PANTHER" id="PTHR33406">
    <property type="entry name" value="MEMBRANE PROTEIN MJ1562-RELATED"/>
    <property type="match status" value="1"/>
</dbReference>
<protein>
    <recommendedName>
        <fullName evidence="7">Membrane transport protein MMPL domain-containing protein</fullName>
    </recommendedName>
</protein>
<feature type="transmembrane region" description="Helical" evidence="6">
    <location>
        <begin position="281"/>
        <end position="301"/>
    </location>
</feature>
<dbReference type="SUPFAM" id="SSF82866">
    <property type="entry name" value="Multidrug efflux transporter AcrB transmembrane domain"/>
    <property type="match status" value="2"/>
</dbReference>
<feature type="transmembrane region" description="Helical" evidence="6">
    <location>
        <begin position="7"/>
        <end position="24"/>
    </location>
</feature>
<dbReference type="InterPro" id="IPR050545">
    <property type="entry name" value="Mycobact_MmpL"/>
</dbReference>